<dbReference type="CDD" id="cd01948">
    <property type="entry name" value="EAL"/>
    <property type="match status" value="1"/>
</dbReference>
<dbReference type="AlphaFoldDB" id="A0A2T0XEC3"/>
<dbReference type="InterPro" id="IPR000160">
    <property type="entry name" value="GGDEF_dom"/>
</dbReference>
<dbReference type="Pfam" id="PF13426">
    <property type="entry name" value="PAS_9"/>
    <property type="match status" value="1"/>
</dbReference>
<dbReference type="CDD" id="cd01949">
    <property type="entry name" value="GGDEF"/>
    <property type="match status" value="1"/>
</dbReference>
<dbReference type="SMART" id="SM00091">
    <property type="entry name" value="PAS"/>
    <property type="match status" value="2"/>
</dbReference>
<dbReference type="InterPro" id="IPR029787">
    <property type="entry name" value="Nucleotide_cyclase"/>
</dbReference>
<dbReference type="InterPro" id="IPR035965">
    <property type="entry name" value="PAS-like_dom_sf"/>
</dbReference>
<dbReference type="Gene3D" id="3.30.70.270">
    <property type="match status" value="1"/>
</dbReference>
<dbReference type="NCBIfam" id="TIGR00254">
    <property type="entry name" value="GGDEF"/>
    <property type="match status" value="1"/>
</dbReference>
<evidence type="ECO:0000259" key="3">
    <source>
        <dbReference type="PROSITE" id="PS50883"/>
    </source>
</evidence>
<dbReference type="RefSeq" id="WP_106228196.1">
    <property type="nucleotide sequence ID" value="NZ_PVTV01000015.1"/>
</dbReference>
<dbReference type="InterPro" id="IPR052155">
    <property type="entry name" value="Biofilm_reg_signaling"/>
</dbReference>
<accession>A0A2T0XEC3</accession>
<evidence type="ECO:0000259" key="4">
    <source>
        <dbReference type="PROSITE" id="PS50887"/>
    </source>
</evidence>
<dbReference type="InterPro" id="IPR000700">
    <property type="entry name" value="PAS-assoc_C"/>
</dbReference>
<evidence type="ECO:0000259" key="1">
    <source>
        <dbReference type="PROSITE" id="PS50112"/>
    </source>
</evidence>
<evidence type="ECO:0000259" key="2">
    <source>
        <dbReference type="PROSITE" id="PS50113"/>
    </source>
</evidence>
<dbReference type="CDD" id="cd00130">
    <property type="entry name" value="PAS"/>
    <property type="match status" value="2"/>
</dbReference>
<dbReference type="Pfam" id="PF00989">
    <property type="entry name" value="PAS"/>
    <property type="match status" value="1"/>
</dbReference>
<dbReference type="InterPro" id="IPR035919">
    <property type="entry name" value="EAL_sf"/>
</dbReference>
<dbReference type="PROSITE" id="PS50112">
    <property type="entry name" value="PAS"/>
    <property type="match status" value="2"/>
</dbReference>
<organism evidence="5 6">
    <name type="scientific">Jezberella montanilacus</name>
    <dbReference type="NCBI Taxonomy" id="323426"/>
    <lineage>
        <taxon>Bacteria</taxon>
        <taxon>Pseudomonadati</taxon>
        <taxon>Pseudomonadota</taxon>
        <taxon>Betaproteobacteria</taxon>
        <taxon>Burkholderiales</taxon>
        <taxon>Alcaligenaceae</taxon>
        <taxon>Jezberella</taxon>
    </lineage>
</organism>
<dbReference type="PANTHER" id="PTHR44757">
    <property type="entry name" value="DIGUANYLATE CYCLASE DGCP"/>
    <property type="match status" value="1"/>
</dbReference>
<sequence length="708" mass="78879">MSDDTSGKMAVGLATFQADTLAANVAYYQSVIDHSDDAIITKTLTGVILTWNQGAEKIFGYTAHEMIGANMLALYPSDRVAEENEILKKIADGKTVSHFRSIRQHKNGEPLYISASFSPIRSGDGQLLGISSISRDVTIEWALTNRLRLISQIYLRSQQAVVIVNEQGKISEVNAAFNQIMGYRPEEVIGQSPLTLHAGKQNRKILIQIEKDLRSTGYFQGEVWTRKKDGTTLASFLSICRVQLSGATYFAGIFTDITALKVTENQLVKMMHYDALTNLPNRLLFTERLNQEIIHCDRSSLGTVILYIDLDDFSNINQVYGQEIGDQLITSVAATLSASVGDIDCVARLESDNFIGFLSTGSSGSLCSEIIDRILQNISIPVQLGERSIQVTASIGVRFYTSDQPKNSEMLIRQAHQAMIEAKQSGKGRYKIFNPDRDRAIKMRLGALEDIVSGLVREEFHVEYQPKVNLKTGKLIGLEALARWQHPTRGLLQPLEFLPALTESSAKTAFTEHLIKMVFAQSVLWAKEGFRPLVSLNVYINQLHDSFYQFIGQELARVPEVKPCNIEFELLETDELLKINDTVTVIESLREMGFTFSVDDFGSGYSSLTYLRKIPFDTIKIDQDFVLNDGLSEKNADIVRAIIELARIFKRQVIAEGIETIEAGTTLIEMGCPNGQGFAIAKPMPASEVFDWCRTWKAPQAWLNASPG</sequence>
<dbReference type="SUPFAM" id="SSF141868">
    <property type="entry name" value="EAL domain-like"/>
    <property type="match status" value="1"/>
</dbReference>
<dbReference type="OrthoDB" id="8588402at2"/>
<dbReference type="Pfam" id="PF00990">
    <property type="entry name" value="GGDEF"/>
    <property type="match status" value="1"/>
</dbReference>
<dbReference type="Gene3D" id="3.30.450.20">
    <property type="entry name" value="PAS domain"/>
    <property type="match status" value="2"/>
</dbReference>
<feature type="domain" description="EAL" evidence="3">
    <location>
        <begin position="444"/>
        <end position="697"/>
    </location>
</feature>
<dbReference type="SUPFAM" id="SSF55785">
    <property type="entry name" value="PYP-like sensor domain (PAS domain)"/>
    <property type="match status" value="2"/>
</dbReference>
<comment type="caution">
    <text evidence="5">The sequence shown here is derived from an EMBL/GenBank/DDBJ whole genome shotgun (WGS) entry which is preliminary data.</text>
</comment>
<name>A0A2T0XEC3_9BURK</name>
<dbReference type="PROSITE" id="PS50887">
    <property type="entry name" value="GGDEF"/>
    <property type="match status" value="1"/>
</dbReference>
<dbReference type="EMBL" id="PVTV01000015">
    <property type="protein sequence ID" value="PRY97230.1"/>
    <property type="molecule type" value="Genomic_DNA"/>
</dbReference>
<dbReference type="InterPro" id="IPR013767">
    <property type="entry name" value="PAS_fold"/>
</dbReference>
<dbReference type="SUPFAM" id="SSF55073">
    <property type="entry name" value="Nucleotide cyclase"/>
    <property type="match status" value="1"/>
</dbReference>
<reference evidence="5 6" key="1">
    <citation type="submission" date="2018-03" db="EMBL/GenBank/DDBJ databases">
        <title>Genomic Encyclopedia of Type Strains, Phase III (KMG-III): the genomes of soil and plant-associated and newly described type strains.</title>
        <authorList>
            <person name="Whitman W."/>
        </authorList>
    </citation>
    <scope>NUCLEOTIDE SEQUENCE [LARGE SCALE GENOMIC DNA]</scope>
    <source>
        <strain evidence="5 6">MWH-P2sevCIIIb</strain>
    </source>
</reference>
<dbReference type="PROSITE" id="PS50113">
    <property type="entry name" value="PAC"/>
    <property type="match status" value="1"/>
</dbReference>
<feature type="domain" description="PAS" evidence="1">
    <location>
        <begin position="146"/>
        <end position="194"/>
    </location>
</feature>
<dbReference type="NCBIfam" id="TIGR00229">
    <property type="entry name" value="sensory_box"/>
    <property type="match status" value="2"/>
</dbReference>
<dbReference type="Gene3D" id="3.20.20.450">
    <property type="entry name" value="EAL domain"/>
    <property type="match status" value="1"/>
</dbReference>
<dbReference type="InterPro" id="IPR001633">
    <property type="entry name" value="EAL_dom"/>
</dbReference>
<evidence type="ECO:0000313" key="6">
    <source>
        <dbReference type="Proteomes" id="UP000238308"/>
    </source>
</evidence>
<dbReference type="Proteomes" id="UP000238308">
    <property type="component" value="Unassembled WGS sequence"/>
</dbReference>
<feature type="domain" description="PAC" evidence="2">
    <location>
        <begin position="95"/>
        <end position="149"/>
    </location>
</feature>
<dbReference type="SMART" id="SM00052">
    <property type="entry name" value="EAL"/>
    <property type="match status" value="1"/>
</dbReference>
<proteinExistence type="predicted"/>
<dbReference type="PROSITE" id="PS50883">
    <property type="entry name" value="EAL"/>
    <property type="match status" value="1"/>
</dbReference>
<feature type="domain" description="GGDEF" evidence="4">
    <location>
        <begin position="301"/>
        <end position="435"/>
    </location>
</feature>
<keyword evidence="6" id="KW-1185">Reference proteome</keyword>
<gene>
    <name evidence="5" type="ORF">BCM14_2371</name>
</gene>
<dbReference type="Pfam" id="PF00563">
    <property type="entry name" value="EAL"/>
    <property type="match status" value="1"/>
</dbReference>
<dbReference type="SMART" id="SM00267">
    <property type="entry name" value="GGDEF"/>
    <property type="match status" value="1"/>
</dbReference>
<feature type="domain" description="PAS" evidence="1">
    <location>
        <begin position="24"/>
        <end position="94"/>
    </location>
</feature>
<dbReference type="PANTHER" id="PTHR44757:SF2">
    <property type="entry name" value="BIOFILM ARCHITECTURE MAINTENANCE PROTEIN MBAA"/>
    <property type="match status" value="1"/>
</dbReference>
<dbReference type="GO" id="GO:0006355">
    <property type="term" value="P:regulation of DNA-templated transcription"/>
    <property type="evidence" value="ECO:0007669"/>
    <property type="project" value="InterPro"/>
</dbReference>
<dbReference type="InterPro" id="IPR043128">
    <property type="entry name" value="Rev_trsase/Diguanyl_cyclase"/>
</dbReference>
<protein>
    <submittedName>
        <fullName evidence="5">PAS domain S-box-containing protein/diguanylate cyclase (GGDEF)-like protein</fullName>
    </submittedName>
</protein>
<dbReference type="InterPro" id="IPR000014">
    <property type="entry name" value="PAS"/>
</dbReference>
<evidence type="ECO:0000313" key="5">
    <source>
        <dbReference type="EMBL" id="PRY97230.1"/>
    </source>
</evidence>